<keyword evidence="9" id="KW-1185">Reference proteome</keyword>
<gene>
    <name evidence="8" type="ORF">KSP40_PGU016465</name>
</gene>
<dbReference type="EMBL" id="JBBWWR010000013">
    <property type="protein sequence ID" value="KAK8956199.1"/>
    <property type="molecule type" value="Genomic_DNA"/>
</dbReference>
<evidence type="ECO:0000256" key="6">
    <source>
        <dbReference type="SAM" id="MobiDB-lite"/>
    </source>
</evidence>
<dbReference type="PANTHER" id="PTHR21716">
    <property type="entry name" value="TRANSMEMBRANE PROTEIN"/>
    <property type="match status" value="1"/>
</dbReference>
<evidence type="ECO:0000256" key="4">
    <source>
        <dbReference type="ARBA" id="ARBA00022989"/>
    </source>
</evidence>
<evidence type="ECO:0000256" key="2">
    <source>
        <dbReference type="ARBA" id="ARBA00009773"/>
    </source>
</evidence>
<name>A0ABR2M177_9ASPA</name>
<evidence type="ECO:0000256" key="7">
    <source>
        <dbReference type="SAM" id="Phobius"/>
    </source>
</evidence>
<protein>
    <recommendedName>
        <fullName evidence="10">Transmembrane protein 245</fullName>
    </recommendedName>
</protein>
<keyword evidence="5 7" id="KW-0472">Membrane</keyword>
<dbReference type="Pfam" id="PF01594">
    <property type="entry name" value="AI-2E_transport"/>
    <property type="match status" value="1"/>
</dbReference>
<evidence type="ECO:0000256" key="3">
    <source>
        <dbReference type="ARBA" id="ARBA00022692"/>
    </source>
</evidence>
<feature type="region of interest" description="Disordered" evidence="6">
    <location>
        <begin position="80"/>
        <end position="112"/>
    </location>
</feature>
<evidence type="ECO:0008006" key="10">
    <source>
        <dbReference type="Google" id="ProtNLM"/>
    </source>
</evidence>
<feature type="transmembrane region" description="Helical" evidence="7">
    <location>
        <begin position="619"/>
        <end position="637"/>
    </location>
</feature>
<reference evidence="8 9" key="1">
    <citation type="journal article" date="2022" name="Nat. Plants">
        <title>Genomes of leafy and leafless Platanthera orchids illuminate the evolution of mycoheterotrophy.</title>
        <authorList>
            <person name="Li M.H."/>
            <person name="Liu K.W."/>
            <person name="Li Z."/>
            <person name="Lu H.C."/>
            <person name="Ye Q.L."/>
            <person name="Zhang D."/>
            <person name="Wang J.Y."/>
            <person name="Li Y.F."/>
            <person name="Zhong Z.M."/>
            <person name="Liu X."/>
            <person name="Yu X."/>
            <person name="Liu D.K."/>
            <person name="Tu X.D."/>
            <person name="Liu B."/>
            <person name="Hao Y."/>
            <person name="Liao X.Y."/>
            <person name="Jiang Y.T."/>
            <person name="Sun W.H."/>
            <person name="Chen J."/>
            <person name="Chen Y.Q."/>
            <person name="Ai Y."/>
            <person name="Zhai J.W."/>
            <person name="Wu S.S."/>
            <person name="Zhou Z."/>
            <person name="Hsiao Y.Y."/>
            <person name="Wu W.L."/>
            <person name="Chen Y.Y."/>
            <person name="Lin Y.F."/>
            <person name="Hsu J.L."/>
            <person name="Li C.Y."/>
            <person name="Wang Z.W."/>
            <person name="Zhao X."/>
            <person name="Zhong W.Y."/>
            <person name="Ma X.K."/>
            <person name="Ma L."/>
            <person name="Huang J."/>
            <person name="Chen G.Z."/>
            <person name="Huang M.Z."/>
            <person name="Huang L."/>
            <person name="Peng D.H."/>
            <person name="Luo Y.B."/>
            <person name="Zou S.Q."/>
            <person name="Chen S.P."/>
            <person name="Lan S."/>
            <person name="Tsai W.C."/>
            <person name="Van de Peer Y."/>
            <person name="Liu Z.J."/>
        </authorList>
    </citation>
    <scope>NUCLEOTIDE SEQUENCE [LARGE SCALE GENOMIC DNA]</scope>
    <source>
        <strain evidence="8">Lor288</strain>
    </source>
</reference>
<dbReference type="Proteomes" id="UP001412067">
    <property type="component" value="Unassembled WGS sequence"/>
</dbReference>
<evidence type="ECO:0000256" key="1">
    <source>
        <dbReference type="ARBA" id="ARBA00004141"/>
    </source>
</evidence>
<feature type="transmembrane region" description="Helical" evidence="7">
    <location>
        <begin position="573"/>
        <end position="599"/>
    </location>
</feature>
<feature type="transmembrane region" description="Helical" evidence="7">
    <location>
        <begin position="233"/>
        <end position="261"/>
    </location>
</feature>
<accession>A0ABR2M177</accession>
<comment type="caution">
    <text evidence="8">The sequence shown here is derived from an EMBL/GenBank/DDBJ whole genome shotgun (WGS) entry which is preliminary data.</text>
</comment>
<evidence type="ECO:0000313" key="8">
    <source>
        <dbReference type="EMBL" id="KAK8956199.1"/>
    </source>
</evidence>
<feature type="transmembrane region" description="Helical" evidence="7">
    <location>
        <begin position="474"/>
        <end position="497"/>
    </location>
</feature>
<comment type="subcellular location">
    <subcellularLocation>
        <location evidence="1">Membrane</location>
        <topology evidence="1">Multi-pass membrane protein</topology>
    </subcellularLocation>
</comment>
<dbReference type="PANTHER" id="PTHR21716:SF72">
    <property type="entry name" value="TRANSMEMBRANE PROTEIN C9ORF5 PROTEIN"/>
    <property type="match status" value="1"/>
</dbReference>
<keyword evidence="4 7" id="KW-1133">Transmembrane helix</keyword>
<evidence type="ECO:0000313" key="9">
    <source>
        <dbReference type="Proteomes" id="UP001412067"/>
    </source>
</evidence>
<sequence length="700" mass="76805">MINNSHIIFFTAVPKIANMLIRSRKIIFLIINKSPHPNILPALLRHPTSLLRLMELITYSSNPNPESGSPPWSEMFRSASLRRPPDSTPSSRKPSPLPHRSPPAATRLEPVASSVVPTGSEVRLALYIAMAHAGLAFSLLLFYGLYRLLNDFIRPLQWALLCSIPLREIQEALVCFWSDPLHHGLLPTLLAAPAAIFRASADTLSDVRSLLLRRPLRPSSSGSRFGFNRLLRWLACFWLFLISFDRLGPVSLGILITSLFLAGPTASAVRNASFSTGLKSKPGSSLLTAGILRNLKTIIAICLIAGMILGLIAGSGFFSYKIGVEGKDAVMSIKSHVESSNYAEKIGFKQWITDNDVPGLVDKYSAQFYETVWEQLDQLGAQYNLTEFVNGLRYFMISQPDSPSEDPSTSLANSSPHPYTVKLHVLSAHMKNREWALIYKDIESFLRELMVTRVDLIEKAKGFAYQGMEVAKQVLSSSTSVLGGSASLVFSIALSIISGAAEVLNFVSQLMVFLWVLYYLITSESGGATEQVVGMIPISKTARSRCVEVINHAISSVLLATVKIAILQGCLTWLLLSFCSVHFVYMSTLLAFISALLPLLPPWISSIPAAIQLLMEGKYLWAAGLTVAHLMLLDYGTSVIQEDIPGHNAYLTGLSIIGGMTLFPNAFEGAIMGPLIMTIVIALKNLYAEFVLDDIEESQK</sequence>
<proteinExistence type="inferred from homology"/>
<feature type="transmembrane region" description="Helical" evidence="7">
    <location>
        <begin position="297"/>
        <end position="318"/>
    </location>
</feature>
<organism evidence="8 9">
    <name type="scientific">Platanthera guangdongensis</name>
    <dbReference type="NCBI Taxonomy" id="2320717"/>
    <lineage>
        <taxon>Eukaryota</taxon>
        <taxon>Viridiplantae</taxon>
        <taxon>Streptophyta</taxon>
        <taxon>Embryophyta</taxon>
        <taxon>Tracheophyta</taxon>
        <taxon>Spermatophyta</taxon>
        <taxon>Magnoliopsida</taxon>
        <taxon>Liliopsida</taxon>
        <taxon>Asparagales</taxon>
        <taxon>Orchidaceae</taxon>
        <taxon>Orchidoideae</taxon>
        <taxon>Orchideae</taxon>
        <taxon>Orchidinae</taxon>
        <taxon>Platanthera</taxon>
    </lineage>
</organism>
<dbReference type="InterPro" id="IPR002549">
    <property type="entry name" value="AI-2E-like"/>
</dbReference>
<comment type="similarity">
    <text evidence="2">Belongs to the autoinducer-2 exporter (AI-2E) (TC 2.A.86) family.</text>
</comment>
<keyword evidence="3 7" id="KW-0812">Transmembrane</keyword>
<feature type="transmembrane region" description="Helical" evidence="7">
    <location>
        <begin position="124"/>
        <end position="146"/>
    </location>
</feature>
<evidence type="ECO:0000256" key="5">
    <source>
        <dbReference type="ARBA" id="ARBA00023136"/>
    </source>
</evidence>